<name>B9KY05_THERP</name>
<evidence type="ECO:0000256" key="1">
    <source>
        <dbReference type="SAM" id="Phobius"/>
    </source>
</evidence>
<dbReference type="AlphaFoldDB" id="B9KY05"/>
<evidence type="ECO:0000313" key="2">
    <source>
        <dbReference type="EMBL" id="ACM05482.1"/>
    </source>
</evidence>
<dbReference type="Proteomes" id="UP000000447">
    <property type="component" value="Chromosome"/>
</dbReference>
<dbReference type="HOGENOM" id="CLU_2132354_0_0_0"/>
<reference evidence="2 3" key="1">
    <citation type="journal article" date="2009" name="PLoS ONE">
        <title>Complete genome sequence of the aerobic CO-oxidizing thermophile Thermomicrobium roseum.</title>
        <authorList>
            <person name="Wu D."/>
            <person name="Raymond J."/>
            <person name="Wu M."/>
            <person name="Chatterji S."/>
            <person name="Ren Q."/>
            <person name="Graham J.E."/>
            <person name="Bryant D.A."/>
            <person name="Robb F."/>
            <person name="Colman A."/>
            <person name="Tallon L.J."/>
            <person name="Badger J.H."/>
            <person name="Madupu R."/>
            <person name="Ward N.L."/>
            <person name="Eisen J.A."/>
        </authorList>
    </citation>
    <scope>NUCLEOTIDE SEQUENCE [LARGE SCALE GENOMIC DNA]</scope>
    <source>
        <strain evidence="3">ATCC 27502 / DSM 5159 / P-2</strain>
    </source>
</reference>
<accession>B9KY05</accession>
<feature type="transmembrane region" description="Helical" evidence="1">
    <location>
        <begin position="21"/>
        <end position="43"/>
    </location>
</feature>
<sequence length="113" mass="12734">MSDRPPLRARRVRRRGTVAVQLANWIPVLISVYWSILLARWFVWVLANAVGGQFTQLLVLHRWLAWPFTDLPGASRWPLLADIAAVVLSGVAALGLLGVAAGWWREAERRRPS</sequence>
<dbReference type="KEGG" id="tro:trd_0348"/>
<dbReference type="EMBL" id="CP001275">
    <property type="protein sequence ID" value="ACM05482.1"/>
    <property type="molecule type" value="Genomic_DNA"/>
</dbReference>
<protein>
    <submittedName>
        <fullName evidence="2">Uncharacterized protein</fullName>
    </submittedName>
</protein>
<keyword evidence="1" id="KW-0812">Transmembrane</keyword>
<proteinExistence type="predicted"/>
<keyword evidence="1" id="KW-0472">Membrane</keyword>
<gene>
    <name evidence="2" type="ordered locus">trd_0348</name>
</gene>
<dbReference type="STRING" id="309801.trd_0348"/>
<feature type="transmembrane region" description="Helical" evidence="1">
    <location>
        <begin position="83"/>
        <end position="104"/>
    </location>
</feature>
<keyword evidence="1" id="KW-1133">Transmembrane helix</keyword>
<keyword evidence="3" id="KW-1185">Reference proteome</keyword>
<organism evidence="2 3">
    <name type="scientific">Thermomicrobium roseum (strain ATCC 27502 / DSM 5159 / P-2)</name>
    <dbReference type="NCBI Taxonomy" id="309801"/>
    <lineage>
        <taxon>Bacteria</taxon>
        <taxon>Pseudomonadati</taxon>
        <taxon>Thermomicrobiota</taxon>
        <taxon>Thermomicrobia</taxon>
        <taxon>Thermomicrobiales</taxon>
        <taxon>Thermomicrobiaceae</taxon>
        <taxon>Thermomicrobium</taxon>
    </lineage>
</organism>
<evidence type="ECO:0000313" key="3">
    <source>
        <dbReference type="Proteomes" id="UP000000447"/>
    </source>
</evidence>
<dbReference type="RefSeq" id="WP_012641755.1">
    <property type="nucleotide sequence ID" value="NC_011959.1"/>
</dbReference>